<dbReference type="NCBIfam" id="NF004281">
    <property type="entry name" value="PRK05690.1"/>
    <property type="match status" value="1"/>
</dbReference>
<organism evidence="15 16">
    <name type="scientific">Alkalimarinus sediminis</name>
    <dbReference type="NCBI Taxonomy" id="1632866"/>
    <lineage>
        <taxon>Bacteria</taxon>
        <taxon>Pseudomonadati</taxon>
        <taxon>Pseudomonadota</taxon>
        <taxon>Gammaproteobacteria</taxon>
        <taxon>Alteromonadales</taxon>
        <taxon>Alteromonadaceae</taxon>
        <taxon>Alkalimarinus</taxon>
    </lineage>
</organism>
<comment type="catalytic activity">
    <reaction evidence="6">
        <text>[molybdopterin-synthase sulfur-carrier protein]-C-terminal Gly-Gly + ATP + H(+) = [molybdopterin-synthase sulfur-carrier protein]-C-terminal Gly-Gly-AMP + diphosphate</text>
        <dbReference type="Rhea" id="RHEA:43616"/>
        <dbReference type="Rhea" id="RHEA-COMP:12159"/>
        <dbReference type="Rhea" id="RHEA-COMP:12202"/>
        <dbReference type="ChEBI" id="CHEBI:15378"/>
        <dbReference type="ChEBI" id="CHEBI:30616"/>
        <dbReference type="ChEBI" id="CHEBI:33019"/>
        <dbReference type="ChEBI" id="CHEBI:90618"/>
        <dbReference type="ChEBI" id="CHEBI:90778"/>
        <dbReference type="EC" id="2.7.7.80"/>
    </reaction>
</comment>
<dbReference type="InterPro" id="IPR035985">
    <property type="entry name" value="Ubiquitin-activating_enz"/>
</dbReference>
<comment type="similarity">
    <text evidence="2">Belongs to the HesA/MoeB/ThiF family.</text>
</comment>
<dbReference type="InterPro" id="IPR045886">
    <property type="entry name" value="ThiF/MoeB/HesA"/>
</dbReference>
<dbReference type="InterPro" id="IPR000594">
    <property type="entry name" value="ThiF_NAD_FAD-bd"/>
</dbReference>
<protein>
    <recommendedName>
        <fullName evidence="10">Molybdopterin-synthase adenylyltransferase</fullName>
        <ecNumber evidence="9">2.7.7.80</ecNumber>
    </recommendedName>
    <alternativeName>
        <fullName evidence="13">MoaD protein adenylase</fullName>
    </alternativeName>
    <alternativeName>
        <fullName evidence="11">Molybdopterin-converting factor subunit 1 adenylase</fullName>
    </alternativeName>
    <alternativeName>
        <fullName evidence="12">Sulfur carrier protein MoaD adenylyltransferase</fullName>
    </alternativeName>
</protein>
<reference evidence="15" key="1">
    <citation type="submission" date="2022-07" db="EMBL/GenBank/DDBJ databases">
        <title>Alkalimarinus sp. nov., isolated from gut of a Alitta virens.</title>
        <authorList>
            <person name="Yang A.I."/>
            <person name="Shin N.-R."/>
        </authorList>
    </citation>
    <scope>NUCLEOTIDE SEQUENCE</scope>
    <source>
        <strain evidence="15">FA028</strain>
    </source>
</reference>
<keyword evidence="5" id="KW-0067">ATP-binding</keyword>
<dbReference type="EC" id="2.7.7.80" evidence="9"/>
<evidence type="ECO:0000256" key="6">
    <source>
        <dbReference type="ARBA" id="ARBA00052218"/>
    </source>
</evidence>
<evidence type="ECO:0000256" key="5">
    <source>
        <dbReference type="ARBA" id="ARBA00022840"/>
    </source>
</evidence>
<comment type="function">
    <text evidence="7">Catalyzes the adenylation by ATP of the carboxyl group of the C-terminal glycine of sulfur carrier protein MoaD.</text>
</comment>
<dbReference type="PANTHER" id="PTHR10953">
    <property type="entry name" value="UBIQUITIN-ACTIVATING ENZYME E1"/>
    <property type="match status" value="1"/>
</dbReference>
<evidence type="ECO:0000256" key="11">
    <source>
        <dbReference type="ARBA" id="ARBA00075110"/>
    </source>
</evidence>
<evidence type="ECO:0000256" key="4">
    <source>
        <dbReference type="ARBA" id="ARBA00022741"/>
    </source>
</evidence>
<evidence type="ECO:0000256" key="1">
    <source>
        <dbReference type="ARBA" id="ARBA00005046"/>
    </source>
</evidence>
<keyword evidence="4" id="KW-0547">Nucleotide-binding</keyword>
<dbReference type="Gene3D" id="3.40.50.720">
    <property type="entry name" value="NAD(P)-binding Rossmann-like Domain"/>
    <property type="match status" value="1"/>
</dbReference>
<evidence type="ECO:0000313" key="15">
    <source>
        <dbReference type="EMBL" id="UZW74130.1"/>
    </source>
</evidence>
<evidence type="ECO:0000256" key="2">
    <source>
        <dbReference type="ARBA" id="ARBA00009919"/>
    </source>
</evidence>
<keyword evidence="3" id="KW-0808">Transferase</keyword>
<evidence type="ECO:0000313" key="16">
    <source>
        <dbReference type="Proteomes" id="UP001164472"/>
    </source>
</evidence>
<evidence type="ECO:0000256" key="13">
    <source>
        <dbReference type="ARBA" id="ARBA00078531"/>
    </source>
</evidence>
<dbReference type="GO" id="GO:0004792">
    <property type="term" value="F:thiosulfate-cyanide sulfurtransferase activity"/>
    <property type="evidence" value="ECO:0007669"/>
    <property type="project" value="TreeGrafter"/>
</dbReference>
<dbReference type="Proteomes" id="UP001164472">
    <property type="component" value="Chromosome"/>
</dbReference>
<dbReference type="GO" id="GO:0005524">
    <property type="term" value="F:ATP binding"/>
    <property type="evidence" value="ECO:0007669"/>
    <property type="project" value="UniProtKB-KW"/>
</dbReference>
<gene>
    <name evidence="15" type="ORF">NNL22_14005</name>
</gene>
<evidence type="ECO:0000256" key="9">
    <source>
        <dbReference type="ARBA" id="ARBA00066884"/>
    </source>
</evidence>
<name>A0A9E8HGB1_9ALTE</name>
<dbReference type="FunFam" id="3.40.50.720:FF:000033">
    <property type="entry name" value="Adenylyltransferase and sulfurtransferase MOCS3"/>
    <property type="match status" value="1"/>
</dbReference>
<comment type="subunit">
    <text evidence="8">Homodimer. Forms a stable heterotetrameric complex of 2 MoeB and 2 MoaD during adenylation of MoaD.</text>
</comment>
<evidence type="ECO:0000256" key="7">
    <source>
        <dbReference type="ARBA" id="ARBA00055169"/>
    </source>
</evidence>
<dbReference type="PANTHER" id="PTHR10953:SF194">
    <property type="entry name" value="MOLYBDOPTERIN-SYNTHASE ADENYLYLTRANSFERASE"/>
    <property type="match status" value="1"/>
</dbReference>
<evidence type="ECO:0000256" key="10">
    <source>
        <dbReference type="ARBA" id="ARBA00073635"/>
    </source>
</evidence>
<sequence>MSRDDYDFNDEQLIRYSRQIMLPAFDVAGQSRLATSRVLIIGLGGLGSPIALYLAAAGVGTLHLADFDEVDLSNLQRQISHTMADLGDKKVESAKKSITQINPEVNVITQSELLDEDLLLSTVSQADVVVDATDNFATRFAINQACVKSNTPLVSGAAIRMEGQVSVFDTSQNNAPCYQCLYSDISEEQLSCSEAGVMAPLVGIIGSVQAMETVKILSGMGQPLTGKLLVLDAMTMEWRTMKLKKDPQCQICSKPA</sequence>
<evidence type="ECO:0000259" key="14">
    <source>
        <dbReference type="Pfam" id="PF00899"/>
    </source>
</evidence>
<keyword evidence="15" id="KW-0548">Nucleotidyltransferase</keyword>
<dbReference type="GO" id="GO:0008146">
    <property type="term" value="F:sulfotransferase activity"/>
    <property type="evidence" value="ECO:0007669"/>
    <property type="project" value="TreeGrafter"/>
</dbReference>
<dbReference type="GO" id="GO:0008641">
    <property type="term" value="F:ubiquitin-like modifier activating enzyme activity"/>
    <property type="evidence" value="ECO:0007669"/>
    <property type="project" value="InterPro"/>
</dbReference>
<dbReference type="GO" id="GO:0005829">
    <property type="term" value="C:cytosol"/>
    <property type="evidence" value="ECO:0007669"/>
    <property type="project" value="TreeGrafter"/>
</dbReference>
<dbReference type="CDD" id="cd00757">
    <property type="entry name" value="ThiF_MoeB_HesA_family"/>
    <property type="match status" value="1"/>
</dbReference>
<feature type="domain" description="THIF-type NAD/FAD binding fold" evidence="14">
    <location>
        <begin position="16"/>
        <end position="250"/>
    </location>
</feature>
<comment type="pathway">
    <text evidence="1">Cofactor biosynthesis; molybdopterin biosynthesis.</text>
</comment>
<accession>A0A9E8HGB1</accession>
<dbReference type="EMBL" id="CP101527">
    <property type="protein sequence ID" value="UZW74130.1"/>
    <property type="molecule type" value="Genomic_DNA"/>
</dbReference>
<dbReference type="GO" id="GO:0061605">
    <property type="term" value="F:molybdopterin-synthase adenylyltransferase activity"/>
    <property type="evidence" value="ECO:0007669"/>
    <property type="project" value="UniProtKB-EC"/>
</dbReference>
<dbReference type="AlphaFoldDB" id="A0A9E8HGB1"/>
<proteinExistence type="inferred from homology"/>
<evidence type="ECO:0000256" key="3">
    <source>
        <dbReference type="ARBA" id="ARBA00022679"/>
    </source>
</evidence>
<dbReference type="Pfam" id="PF00899">
    <property type="entry name" value="ThiF"/>
    <property type="match status" value="1"/>
</dbReference>
<dbReference type="KEGG" id="asem:NNL22_14005"/>
<keyword evidence="16" id="KW-1185">Reference proteome</keyword>
<evidence type="ECO:0000256" key="12">
    <source>
        <dbReference type="ARBA" id="ARBA00075328"/>
    </source>
</evidence>
<dbReference type="SUPFAM" id="SSF69572">
    <property type="entry name" value="Activating enzymes of the ubiquitin-like proteins"/>
    <property type="match status" value="1"/>
</dbReference>
<evidence type="ECO:0000256" key="8">
    <source>
        <dbReference type="ARBA" id="ARBA00063809"/>
    </source>
</evidence>
<dbReference type="RefSeq" id="WP_251811269.1">
    <property type="nucleotide sequence ID" value="NZ_CP101527.1"/>
</dbReference>